<evidence type="ECO:0000256" key="5">
    <source>
        <dbReference type="ARBA" id="ARBA00022692"/>
    </source>
</evidence>
<dbReference type="CDD" id="cd06550">
    <property type="entry name" value="TM_ABC_iron-siderophores_like"/>
    <property type="match status" value="1"/>
</dbReference>
<keyword evidence="4" id="KW-1003">Cell membrane</keyword>
<keyword evidence="3" id="KW-0813">Transport</keyword>
<feature type="transmembrane region" description="Helical" evidence="8">
    <location>
        <begin position="183"/>
        <end position="205"/>
    </location>
</feature>
<dbReference type="EMBL" id="JACRSY010000001">
    <property type="protein sequence ID" value="MBC8578087.1"/>
    <property type="molecule type" value="Genomic_DNA"/>
</dbReference>
<keyword evidence="7 8" id="KW-0472">Membrane</keyword>
<feature type="transmembrane region" description="Helical" evidence="8">
    <location>
        <begin position="111"/>
        <end position="131"/>
    </location>
</feature>
<dbReference type="PANTHER" id="PTHR30472:SF70">
    <property type="entry name" value="MOLYBDATE IMPORT SYSTEM PERMEASE PROTEIN MOLB"/>
    <property type="match status" value="1"/>
</dbReference>
<accession>A0A926EH10</accession>
<comment type="caution">
    <text evidence="9">The sequence shown here is derived from an EMBL/GenBank/DDBJ whole genome shotgun (WGS) entry which is preliminary data.</text>
</comment>
<evidence type="ECO:0000256" key="3">
    <source>
        <dbReference type="ARBA" id="ARBA00022448"/>
    </source>
</evidence>
<dbReference type="PANTHER" id="PTHR30472">
    <property type="entry name" value="FERRIC ENTEROBACTIN TRANSPORT SYSTEM PERMEASE PROTEIN"/>
    <property type="match status" value="1"/>
</dbReference>
<dbReference type="Pfam" id="PF01032">
    <property type="entry name" value="FecCD"/>
    <property type="match status" value="1"/>
</dbReference>
<keyword evidence="5 8" id="KW-0812">Transmembrane</keyword>
<evidence type="ECO:0000313" key="10">
    <source>
        <dbReference type="Proteomes" id="UP000655830"/>
    </source>
</evidence>
<dbReference type="InterPro" id="IPR000522">
    <property type="entry name" value="ABC_transptr_permease_BtuC"/>
</dbReference>
<feature type="transmembrane region" description="Helical" evidence="8">
    <location>
        <begin position="239"/>
        <end position="259"/>
    </location>
</feature>
<dbReference type="Proteomes" id="UP000655830">
    <property type="component" value="Unassembled WGS sequence"/>
</dbReference>
<dbReference type="InterPro" id="IPR037294">
    <property type="entry name" value="ABC_BtuC-like"/>
</dbReference>
<comment type="similarity">
    <text evidence="2">Belongs to the binding-protein-dependent transport system permease family. FecCD subfamily.</text>
</comment>
<dbReference type="SUPFAM" id="SSF81345">
    <property type="entry name" value="ABC transporter involved in vitamin B12 uptake, BtuC"/>
    <property type="match status" value="1"/>
</dbReference>
<dbReference type="GO" id="GO:0005886">
    <property type="term" value="C:plasma membrane"/>
    <property type="evidence" value="ECO:0007669"/>
    <property type="project" value="UniProtKB-SubCell"/>
</dbReference>
<sequence>MRKKTLFVGSLLILCIMMALSLGRYSLSFKEVLEVIMGTSKESLHYTVVYGMRLPRIMLVLLCGSGLALAGHTYQVVFRNPLVSPDVLGVSAGCSFGAAFAMVFLGGGLMAIGGMSFLCGIVVVSLTMLLARRMRNKTLGLVLWGIVTSSIASSGLMLIKYGADPYKQLPAIEFWLMGGFYQASWQQVGAIGLIFSIAIVSLYLLRWKLKVMMLGDEAAHVLGVNVKAVRYGALSVATFLVAIIISLVGLVSWIGLIAPHLAKLYTKKEDLSCMTMAMVLGSLVLLIADTCARTLFPAELPISILTSFMGAILLAIILLQSKQ</sequence>
<keyword evidence="10" id="KW-1185">Reference proteome</keyword>
<feature type="transmembrane region" description="Helical" evidence="8">
    <location>
        <begin position="271"/>
        <end position="288"/>
    </location>
</feature>
<dbReference type="GO" id="GO:0022857">
    <property type="term" value="F:transmembrane transporter activity"/>
    <property type="evidence" value="ECO:0007669"/>
    <property type="project" value="InterPro"/>
</dbReference>
<protein>
    <submittedName>
        <fullName evidence="9">Iron ABC transporter permease</fullName>
    </submittedName>
</protein>
<organism evidence="9 10">
    <name type="scientific">Zhenhengia yiwuensis</name>
    <dbReference type="NCBI Taxonomy" id="2763666"/>
    <lineage>
        <taxon>Bacteria</taxon>
        <taxon>Bacillati</taxon>
        <taxon>Bacillota</taxon>
        <taxon>Clostridia</taxon>
        <taxon>Lachnospirales</taxon>
        <taxon>Lachnospiraceae</taxon>
        <taxon>Zhenhengia</taxon>
    </lineage>
</organism>
<evidence type="ECO:0000256" key="7">
    <source>
        <dbReference type="ARBA" id="ARBA00023136"/>
    </source>
</evidence>
<comment type="subcellular location">
    <subcellularLocation>
        <location evidence="1">Cell membrane</location>
        <topology evidence="1">Multi-pass membrane protein</topology>
    </subcellularLocation>
</comment>
<dbReference type="AlphaFoldDB" id="A0A926EH10"/>
<evidence type="ECO:0000256" key="6">
    <source>
        <dbReference type="ARBA" id="ARBA00022989"/>
    </source>
</evidence>
<feature type="transmembrane region" description="Helical" evidence="8">
    <location>
        <begin position="47"/>
        <end position="70"/>
    </location>
</feature>
<dbReference type="GO" id="GO:0033214">
    <property type="term" value="P:siderophore-iron import into cell"/>
    <property type="evidence" value="ECO:0007669"/>
    <property type="project" value="TreeGrafter"/>
</dbReference>
<proteinExistence type="inferred from homology"/>
<dbReference type="RefSeq" id="WP_177671168.1">
    <property type="nucleotide sequence ID" value="NZ_JACRSY010000001.1"/>
</dbReference>
<evidence type="ECO:0000256" key="2">
    <source>
        <dbReference type="ARBA" id="ARBA00007935"/>
    </source>
</evidence>
<evidence type="ECO:0000313" key="9">
    <source>
        <dbReference type="EMBL" id="MBC8578087.1"/>
    </source>
</evidence>
<evidence type="ECO:0000256" key="1">
    <source>
        <dbReference type="ARBA" id="ARBA00004651"/>
    </source>
</evidence>
<evidence type="ECO:0000256" key="4">
    <source>
        <dbReference type="ARBA" id="ARBA00022475"/>
    </source>
</evidence>
<dbReference type="Gene3D" id="1.10.3470.10">
    <property type="entry name" value="ABC transporter involved in vitamin B12 uptake, BtuC"/>
    <property type="match status" value="1"/>
</dbReference>
<evidence type="ECO:0000256" key="8">
    <source>
        <dbReference type="SAM" id="Phobius"/>
    </source>
</evidence>
<reference evidence="9" key="1">
    <citation type="submission" date="2020-08" db="EMBL/GenBank/DDBJ databases">
        <title>Genome public.</title>
        <authorList>
            <person name="Liu C."/>
            <person name="Sun Q."/>
        </authorList>
    </citation>
    <scope>NUCLEOTIDE SEQUENCE</scope>
    <source>
        <strain evidence="9">NSJ-12</strain>
    </source>
</reference>
<name>A0A926EH10_9FIRM</name>
<feature type="transmembrane region" description="Helical" evidence="8">
    <location>
        <begin position="82"/>
        <end position="105"/>
    </location>
</feature>
<keyword evidence="6 8" id="KW-1133">Transmembrane helix</keyword>
<feature type="transmembrane region" description="Helical" evidence="8">
    <location>
        <begin position="300"/>
        <end position="319"/>
    </location>
</feature>
<feature type="transmembrane region" description="Helical" evidence="8">
    <location>
        <begin position="138"/>
        <end position="163"/>
    </location>
</feature>
<gene>
    <name evidence="9" type="ORF">H8718_00850</name>
</gene>